<comment type="caution">
    <text evidence="2">The sequence shown here is derived from an EMBL/GenBank/DDBJ whole genome shotgun (WGS) entry which is preliminary data.</text>
</comment>
<dbReference type="Pfam" id="PF09411">
    <property type="entry name" value="PagL"/>
    <property type="match status" value="1"/>
</dbReference>
<dbReference type="Gene3D" id="2.40.160.20">
    <property type="match status" value="1"/>
</dbReference>
<organism evidence="2 3">
    <name type="scientific">Parvularcula marina</name>
    <dbReference type="NCBI Taxonomy" id="2292771"/>
    <lineage>
        <taxon>Bacteria</taxon>
        <taxon>Pseudomonadati</taxon>
        <taxon>Pseudomonadota</taxon>
        <taxon>Alphaproteobacteria</taxon>
        <taxon>Parvularculales</taxon>
        <taxon>Parvularculaceae</taxon>
        <taxon>Parvularcula</taxon>
    </lineage>
</organism>
<sequence length="184" mass="20632">MKHLKLTALLASLFTLTALPAQAGEVRLGVAKHDISDRESGFDIQFEYVFGRMPEYSGRRWGIRPYLVGVTNTDGYIDFGGAGLQPEIAFRENWFAEFQLGVVGHNGRTELPPANMPVERQRILDTERTYGCDALFHLAPAIGRKVSENMSVAFYWEHLSHGQVFCSGKNEGLDNFGVRVGYQF</sequence>
<dbReference type="RefSeq" id="WP_116392009.1">
    <property type="nucleotide sequence ID" value="NZ_CAXQPM010000011.1"/>
</dbReference>
<name>A0A371RIU2_9PROT</name>
<dbReference type="InParanoid" id="A0A371RIU2"/>
<reference evidence="2 3" key="1">
    <citation type="submission" date="2018-08" db="EMBL/GenBank/DDBJ databases">
        <title>Parvularcula sp. SM1705, isolated from surface water of the South Sea China.</title>
        <authorList>
            <person name="Sun L."/>
        </authorList>
    </citation>
    <scope>NUCLEOTIDE SEQUENCE [LARGE SCALE GENOMIC DNA]</scope>
    <source>
        <strain evidence="2 3">SM1705</strain>
    </source>
</reference>
<dbReference type="InterPro" id="IPR018550">
    <property type="entry name" value="Lipid-A_deacylase-rel"/>
</dbReference>
<evidence type="ECO:0000256" key="1">
    <source>
        <dbReference type="SAM" id="SignalP"/>
    </source>
</evidence>
<keyword evidence="1" id="KW-0732">Signal</keyword>
<dbReference type="AlphaFoldDB" id="A0A371RIU2"/>
<evidence type="ECO:0000313" key="3">
    <source>
        <dbReference type="Proteomes" id="UP000264589"/>
    </source>
</evidence>
<evidence type="ECO:0000313" key="2">
    <source>
        <dbReference type="EMBL" id="RFB05377.1"/>
    </source>
</evidence>
<dbReference type="Proteomes" id="UP000264589">
    <property type="component" value="Unassembled WGS sequence"/>
</dbReference>
<gene>
    <name evidence="2" type="ORF">DX908_08965</name>
</gene>
<accession>A0A371RIU2</accession>
<feature type="chain" id="PRO_5016852543" description="Acyloxyacyl hydrolase" evidence="1">
    <location>
        <begin position="24"/>
        <end position="184"/>
    </location>
</feature>
<evidence type="ECO:0008006" key="4">
    <source>
        <dbReference type="Google" id="ProtNLM"/>
    </source>
</evidence>
<dbReference type="OrthoDB" id="8112769at2"/>
<dbReference type="EMBL" id="QUQO01000001">
    <property type="protein sequence ID" value="RFB05377.1"/>
    <property type="molecule type" value="Genomic_DNA"/>
</dbReference>
<proteinExistence type="predicted"/>
<keyword evidence="3" id="KW-1185">Reference proteome</keyword>
<feature type="signal peptide" evidence="1">
    <location>
        <begin position="1"/>
        <end position="23"/>
    </location>
</feature>
<protein>
    <recommendedName>
        <fullName evidence="4">Acyloxyacyl hydrolase</fullName>
    </recommendedName>
</protein>